<feature type="transmembrane region" description="Helical" evidence="1">
    <location>
        <begin position="12"/>
        <end position="33"/>
    </location>
</feature>
<dbReference type="Pfam" id="PF07963">
    <property type="entry name" value="N_methyl"/>
    <property type="match status" value="1"/>
</dbReference>
<organism evidence="2 3">
    <name type="scientific">Shewanella atlantica</name>
    <dbReference type="NCBI Taxonomy" id="271099"/>
    <lineage>
        <taxon>Bacteria</taxon>
        <taxon>Pseudomonadati</taxon>
        <taxon>Pseudomonadota</taxon>
        <taxon>Gammaproteobacteria</taxon>
        <taxon>Alteromonadales</taxon>
        <taxon>Shewanellaceae</taxon>
        <taxon>Shewanella</taxon>
    </lineage>
</organism>
<gene>
    <name evidence="2" type="ORF">EKG39_02015</name>
</gene>
<evidence type="ECO:0000256" key="1">
    <source>
        <dbReference type="SAM" id="Phobius"/>
    </source>
</evidence>
<dbReference type="InterPro" id="IPR045584">
    <property type="entry name" value="Pilin-like"/>
</dbReference>
<dbReference type="AlphaFoldDB" id="A0A431WG45"/>
<dbReference type="OrthoDB" id="6262102at2"/>
<dbReference type="InterPro" id="IPR012902">
    <property type="entry name" value="N_methyl_site"/>
</dbReference>
<dbReference type="EMBL" id="RXNV01000001">
    <property type="protein sequence ID" value="RTR34473.1"/>
    <property type="molecule type" value="Genomic_DNA"/>
</dbReference>
<accession>A0A431WG45</accession>
<proteinExistence type="predicted"/>
<reference evidence="2 3" key="1">
    <citation type="submission" date="2018-12" db="EMBL/GenBank/DDBJ databases">
        <authorList>
            <person name="Yu L."/>
        </authorList>
    </citation>
    <scope>NUCLEOTIDE SEQUENCE [LARGE SCALE GENOMIC DNA]</scope>
    <source>
        <strain evidence="2 3">HAW-EB5</strain>
    </source>
</reference>
<dbReference type="SUPFAM" id="SSF54523">
    <property type="entry name" value="Pili subunits"/>
    <property type="match status" value="1"/>
</dbReference>
<protein>
    <submittedName>
        <fullName evidence="2">Type II secretion system protein</fullName>
    </submittedName>
</protein>
<dbReference type="Gene3D" id="3.30.700.10">
    <property type="entry name" value="Glycoprotein, Type 4 Pilin"/>
    <property type="match status" value="1"/>
</dbReference>
<keyword evidence="3" id="KW-1185">Reference proteome</keyword>
<dbReference type="NCBIfam" id="TIGR02532">
    <property type="entry name" value="IV_pilin_GFxxxE"/>
    <property type="match status" value="1"/>
</dbReference>
<evidence type="ECO:0000313" key="3">
    <source>
        <dbReference type="Proteomes" id="UP000282060"/>
    </source>
</evidence>
<name>A0A431WG45_9GAMM</name>
<keyword evidence="1" id="KW-0472">Membrane</keyword>
<dbReference type="RefSeq" id="WP_126503746.1">
    <property type="nucleotide sequence ID" value="NZ_RXNV01000001.1"/>
</dbReference>
<comment type="caution">
    <text evidence="2">The sequence shown here is derived from an EMBL/GenBank/DDBJ whole genome shotgun (WGS) entry which is preliminary data.</text>
</comment>
<evidence type="ECO:0000313" key="2">
    <source>
        <dbReference type="EMBL" id="RTR34473.1"/>
    </source>
</evidence>
<dbReference type="Proteomes" id="UP000282060">
    <property type="component" value="Unassembled WGS sequence"/>
</dbReference>
<keyword evidence="1" id="KW-0812">Transmembrane</keyword>
<sequence>MGSKKYSNSDGFTLIELVVVIVILGLLAVTASAKFISLSGDAKDAVLQQFGASVTEANKQMYILSKLSSYRAQPVSVRGDLTDVDVDGDGVYETRLKCGYLDNTDVAKRLNYSDDRLGYEFESLDKVYFGFNQSDIKSSQCYFMYQQAYGTTNPDTCSQDDPKAAPVYEVVIEGC</sequence>
<keyword evidence="1" id="KW-1133">Transmembrane helix</keyword>